<evidence type="ECO:0000256" key="7">
    <source>
        <dbReference type="ARBA" id="ARBA00023004"/>
    </source>
</evidence>
<keyword evidence="2" id="KW-0964">Secreted</keyword>
<dbReference type="EMBL" id="JABDTM020011911">
    <property type="protein sequence ID" value="KAH0820434.1"/>
    <property type="molecule type" value="Genomic_DNA"/>
</dbReference>
<dbReference type="PRINTS" id="PR00457">
    <property type="entry name" value="ANPEROXIDASE"/>
</dbReference>
<feature type="chain" id="PRO_5035223839" description="AB hydrolase-1 domain-containing protein" evidence="9">
    <location>
        <begin position="20"/>
        <end position="946"/>
    </location>
</feature>
<keyword evidence="3" id="KW-0575">Peroxidase</keyword>
<dbReference type="GO" id="GO:0005576">
    <property type="term" value="C:extracellular region"/>
    <property type="evidence" value="ECO:0007669"/>
    <property type="project" value="UniProtKB-SubCell"/>
</dbReference>
<keyword evidence="4 8" id="KW-0349">Heme</keyword>
<reference evidence="11" key="2">
    <citation type="submission" date="2021-08" db="EMBL/GenBank/DDBJ databases">
        <authorList>
            <person name="Eriksson T."/>
        </authorList>
    </citation>
    <scope>NUCLEOTIDE SEQUENCE</scope>
    <source>
        <strain evidence="11">Stoneville</strain>
        <tissue evidence="11">Whole head</tissue>
    </source>
</reference>
<dbReference type="InterPro" id="IPR019791">
    <property type="entry name" value="Haem_peroxidase_animal"/>
</dbReference>
<evidence type="ECO:0000313" key="12">
    <source>
        <dbReference type="Proteomes" id="UP000719412"/>
    </source>
</evidence>
<evidence type="ECO:0000259" key="10">
    <source>
        <dbReference type="Pfam" id="PF12697"/>
    </source>
</evidence>
<comment type="subcellular location">
    <subcellularLocation>
        <location evidence="1">Secreted</location>
    </subcellularLocation>
</comment>
<dbReference type="Gene3D" id="1.25.40.570">
    <property type="match status" value="1"/>
</dbReference>
<dbReference type="CDD" id="cd09823">
    <property type="entry name" value="peroxinectin_like"/>
    <property type="match status" value="1"/>
</dbReference>
<dbReference type="SUPFAM" id="SSF48113">
    <property type="entry name" value="Heme-dependent peroxidases"/>
    <property type="match status" value="1"/>
</dbReference>
<dbReference type="PANTHER" id="PTHR11475">
    <property type="entry name" value="OXIDASE/PEROXIDASE"/>
    <property type="match status" value="1"/>
</dbReference>
<dbReference type="InterPro" id="IPR000073">
    <property type="entry name" value="AB_hydrolase_1"/>
</dbReference>
<dbReference type="PROSITE" id="PS50292">
    <property type="entry name" value="PEROXIDASE_3"/>
    <property type="match status" value="1"/>
</dbReference>
<feature type="domain" description="AB hydrolase-1" evidence="10">
    <location>
        <begin position="718"/>
        <end position="932"/>
    </location>
</feature>
<keyword evidence="12" id="KW-1185">Reference proteome</keyword>
<evidence type="ECO:0000256" key="2">
    <source>
        <dbReference type="ARBA" id="ARBA00022525"/>
    </source>
</evidence>
<dbReference type="GO" id="GO:0004601">
    <property type="term" value="F:peroxidase activity"/>
    <property type="evidence" value="ECO:0007669"/>
    <property type="project" value="UniProtKB-KW"/>
</dbReference>
<name>A0A8J6LEX4_TENMO</name>
<dbReference type="PRINTS" id="PR00111">
    <property type="entry name" value="ABHYDROLASE"/>
</dbReference>
<evidence type="ECO:0000256" key="3">
    <source>
        <dbReference type="ARBA" id="ARBA00022559"/>
    </source>
</evidence>
<dbReference type="InterPro" id="IPR029058">
    <property type="entry name" value="AB_hydrolase_fold"/>
</dbReference>
<dbReference type="Pfam" id="PF12697">
    <property type="entry name" value="Abhydrolase_6"/>
    <property type="match status" value="1"/>
</dbReference>
<evidence type="ECO:0000256" key="8">
    <source>
        <dbReference type="PIRSR" id="PIRSR619791-2"/>
    </source>
</evidence>
<dbReference type="InterPro" id="IPR010255">
    <property type="entry name" value="Haem_peroxidase_sf"/>
</dbReference>
<feature type="binding site" description="axial binding residue" evidence="8">
    <location>
        <position position="367"/>
    </location>
    <ligand>
        <name>heme b</name>
        <dbReference type="ChEBI" id="CHEBI:60344"/>
    </ligand>
    <ligandPart>
        <name>Fe</name>
        <dbReference type="ChEBI" id="CHEBI:18248"/>
    </ligandPart>
</feature>
<evidence type="ECO:0000256" key="9">
    <source>
        <dbReference type="SAM" id="SignalP"/>
    </source>
</evidence>
<evidence type="ECO:0000313" key="11">
    <source>
        <dbReference type="EMBL" id="KAH0820434.1"/>
    </source>
</evidence>
<feature type="signal peptide" evidence="9">
    <location>
        <begin position="1"/>
        <end position="19"/>
    </location>
</feature>
<proteinExistence type="predicted"/>
<dbReference type="InterPro" id="IPR037120">
    <property type="entry name" value="Haem_peroxidase_sf_animal"/>
</dbReference>
<accession>A0A8J6LEX4</accession>
<dbReference type="GO" id="GO:0020037">
    <property type="term" value="F:heme binding"/>
    <property type="evidence" value="ECO:0007669"/>
    <property type="project" value="InterPro"/>
</dbReference>
<dbReference type="AlphaFoldDB" id="A0A8J6LEX4"/>
<keyword evidence="6" id="KW-0560">Oxidoreductase</keyword>
<evidence type="ECO:0000256" key="1">
    <source>
        <dbReference type="ARBA" id="ARBA00004613"/>
    </source>
</evidence>
<dbReference type="PANTHER" id="PTHR11475:SF114">
    <property type="entry name" value="PEROXIDASE-LIKE PROTEIN"/>
    <property type="match status" value="1"/>
</dbReference>
<evidence type="ECO:0000256" key="4">
    <source>
        <dbReference type="ARBA" id="ARBA00022617"/>
    </source>
</evidence>
<comment type="caution">
    <text evidence="11">The sequence shown here is derived from an EMBL/GenBank/DDBJ whole genome shotgun (WGS) entry which is preliminary data.</text>
</comment>
<evidence type="ECO:0000256" key="5">
    <source>
        <dbReference type="ARBA" id="ARBA00022729"/>
    </source>
</evidence>
<protein>
    <recommendedName>
        <fullName evidence="10">AB hydrolase-1 domain-containing protein</fullName>
    </recommendedName>
</protein>
<evidence type="ECO:0000256" key="6">
    <source>
        <dbReference type="ARBA" id="ARBA00023002"/>
    </source>
</evidence>
<organism evidence="11 12">
    <name type="scientific">Tenebrio molitor</name>
    <name type="common">Yellow mealworm beetle</name>
    <dbReference type="NCBI Taxonomy" id="7067"/>
    <lineage>
        <taxon>Eukaryota</taxon>
        <taxon>Metazoa</taxon>
        <taxon>Ecdysozoa</taxon>
        <taxon>Arthropoda</taxon>
        <taxon>Hexapoda</taxon>
        <taxon>Insecta</taxon>
        <taxon>Pterygota</taxon>
        <taxon>Neoptera</taxon>
        <taxon>Endopterygota</taxon>
        <taxon>Coleoptera</taxon>
        <taxon>Polyphaga</taxon>
        <taxon>Cucujiformia</taxon>
        <taxon>Tenebrionidae</taxon>
        <taxon>Tenebrio</taxon>
    </lineage>
</organism>
<sequence>MKIFLLCVAPIILCAEVLAIGNQINPIYTVDRTKKTSDWGSYDTCDLVVPECDPTYKYRSYDGSCNNLQHPTWGMLHSVFARIFKPRYSDGIELPPVAADGSELPNARKIISSLLQDQDVPDNVSLIVAQWAQFIAHDFAVGLGKTGVDDCCASDDRLVCLSIPIPEDDPFFAQYDKTCQSLTRTQTALMGDCDPNGPKQQINGVTHGLDGSVIYGSDKETADTLREHEGGRMLMRTIEDGRCFLPSKGSCYNSDVCYVAGEARVNQNTQLTVMHTMLVREHNRIVAALAELHPTWDDETLYQETRSIVVAEYLHITYNGFLPNILREKFITKNNLRSRTKGYHPYDEEIPNIVIISFSNPIFRIFHSALQGVIGLYNYHLDPTSYINLTDYMNSPGILEQENHFDELILGVITQPMQTIDTYYTAQISEKLFSFGRPYGTDLNSIDIQRARDHAVPGYPTILYGCTGIEVNDFDDLADIWPEENIEKVRQIYTSVDDIDLFIGVNFENKPEGHRMSPVLECIIGEQFYRWKNGDRFWYEVEGQPHSFTPEQLDEIRKSSMSRLVCDTSDNIVNITLNAWSPPGDKISYTMSDAEDDFMCEDEEDYGLEYSEDSNSEPDVDLENQYYNSKSLKEEEPKAALASFQKVLDLESGEKGEWGFKALKQMIKINFKLEAKPYKNDPEILAMTNLVNAYQTNDINEFESILKQNRQNIMDDPFIREHIEGYEVIAPDMLGHGYSSAPNKANSYTFHSLLIHAITIFDHYTATDDKRKCILIGHSYGCSLITALYRHRAAQISQLILISGGGPTPLAAPVRNNEISPFGCIHTLFKPLLFCGLKRSFLFSSRGKHFDICDPDSAIPTQILEYISMGQNWPEGDAAFHRRILVPTLLVHGLQDKQVTLVQQCEMERTIPRAFLELIPNAGHMSMLETPEHLGHMILCFINTWS</sequence>
<dbReference type="Gene3D" id="3.40.50.1820">
    <property type="entry name" value="alpha/beta hydrolase"/>
    <property type="match status" value="2"/>
</dbReference>
<keyword evidence="8" id="KW-0479">Metal-binding</keyword>
<dbReference type="GO" id="GO:0006979">
    <property type="term" value="P:response to oxidative stress"/>
    <property type="evidence" value="ECO:0007669"/>
    <property type="project" value="InterPro"/>
</dbReference>
<dbReference type="SUPFAM" id="SSF53474">
    <property type="entry name" value="alpha/beta-Hydrolases"/>
    <property type="match status" value="1"/>
</dbReference>
<keyword evidence="7 8" id="KW-0408">Iron</keyword>
<dbReference type="Gene3D" id="1.10.640.10">
    <property type="entry name" value="Haem peroxidase domain superfamily, animal type"/>
    <property type="match status" value="1"/>
</dbReference>
<keyword evidence="5 9" id="KW-0732">Signal</keyword>
<dbReference type="FunFam" id="1.10.640.10:FF:000003">
    <property type="entry name" value="chorion peroxidase"/>
    <property type="match status" value="1"/>
</dbReference>
<dbReference type="Pfam" id="PF03098">
    <property type="entry name" value="An_peroxidase"/>
    <property type="match status" value="1"/>
</dbReference>
<dbReference type="Proteomes" id="UP000719412">
    <property type="component" value="Unassembled WGS sequence"/>
</dbReference>
<reference evidence="11" key="1">
    <citation type="journal article" date="2020" name="J Insects Food Feed">
        <title>The yellow mealworm (Tenebrio molitor) genome: a resource for the emerging insects as food and feed industry.</title>
        <authorList>
            <person name="Eriksson T."/>
            <person name="Andere A."/>
            <person name="Kelstrup H."/>
            <person name="Emery V."/>
            <person name="Picard C."/>
        </authorList>
    </citation>
    <scope>NUCLEOTIDE SEQUENCE</scope>
    <source>
        <strain evidence="11">Stoneville</strain>
        <tissue evidence="11">Whole head</tissue>
    </source>
</reference>
<dbReference type="GO" id="GO:0046872">
    <property type="term" value="F:metal ion binding"/>
    <property type="evidence" value="ECO:0007669"/>
    <property type="project" value="UniProtKB-KW"/>
</dbReference>
<gene>
    <name evidence="11" type="ORF">GEV33_002358</name>
</gene>
<dbReference type="GO" id="GO:0022412">
    <property type="term" value="P:cellular process involved in reproduction in multicellular organism"/>
    <property type="evidence" value="ECO:0007669"/>
    <property type="project" value="UniProtKB-ARBA"/>
</dbReference>